<feature type="compositionally biased region" description="Basic residues" evidence="1">
    <location>
        <begin position="7"/>
        <end position="19"/>
    </location>
</feature>
<proteinExistence type="predicted"/>
<evidence type="ECO:0000313" key="3">
    <source>
        <dbReference type="Proteomes" id="UP000314294"/>
    </source>
</evidence>
<protein>
    <submittedName>
        <fullName evidence="2">Uncharacterized protein</fullName>
    </submittedName>
</protein>
<sequence length="291" mass="30548">MSSSHLVPRKPARQVHRKPSTSSLQRPPLLQGSAGRGGKARITQAVVAVVERGRKQLSDESLAVDALRTTWTRFVDSPVDLVLTVAVDAGVAEALVDLGEAGGVLVAVRTRAGTGFQAFKSSTFRESFLPLKSRVTVCQREFVCVSAPLYAEGSSQCPNSSRSGTIMGGAGKRHRPSLGGACSPRCSPSVTLPMETPHMHRVHTSCTVTLVVSACHLRQRPRASVPARLAQALVDVGLTQPPGVAGVALAAEGGQAVDAARLRKGGVDWGKRFVQSGERGGREGGILPHST</sequence>
<name>A0A4Z2H5S6_9TELE</name>
<evidence type="ECO:0000313" key="2">
    <source>
        <dbReference type="EMBL" id="TNN60194.1"/>
    </source>
</evidence>
<dbReference type="EMBL" id="SRLO01000339">
    <property type="protein sequence ID" value="TNN60194.1"/>
    <property type="molecule type" value="Genomic_DNA"/>
</dbReference>
<comment type="caution">
    <text evidence="2">The sequence shown here is derived from an EMBL/GenBank/DDBJ whole genome shotgun (WGS) entry which is preliminary data.</text>
</comment>
<organism evidence="2 3">
    <name type="scientific">Liparis tanakae</name>
    <name type="common">Tanaka's snailfish</name>
    <dbReference type="NCBI Taxonomy" id="230148"/>
    <lineage>
        <taxon>Eukaryota</taxon>
        <taxon>Metazoa</taxon>
        <taxon>Chordata</taxon>
        <taxon>Craniata</taxon>
        <taxon>Vertebrata</taxon>
        <taxon>Euteleostomi</taxon>
        <taxon>Actinopterygii</taxon>
        <taxon>Neopterygii</taxon>
        <taxon>Teleostei</taxon>
        <taxon>Neoteleostei</taxon>
        <taxon>Acanthomorphata</taxon>
        <taxon>Eupercaria</taxon>
        <taxon>Perciformes</taxon>
        <taxon>Cottioidei</taxon>
        <taxon>Cottales</taxon>
        <taxon>Liparidae</taxon>
        <taxon>Liparis</taxon>
    </lineage>
</organism>
<dbReference type="Proteomes" id="UP000314294">
    <property type="component" value="Unassembled WGS sequence"/>
</dbReference>
<accession>A0A4Z2H5S6</accession>
<reference evidence="2 3" key="1">
    <citation type="submission" date="2019-03" db="EMBL/GenBank/DDBJ databases">
        <title>First draft genome of Liparis tanakae, snailfish: a comprehensive survey of snailfish specific genes.</title>
        <authorList>
            <person name="Kim W."/>
            <person name="Song I."/>
            <person name="Jeong J.-H."/>
            <person name="Kim D."/>
            <person name="Kim S."/>
            <person name="Ryu S."/>
            <person name="Song J.Y."/>
            <person name="Lee S.K."/>
        </authorList>
    </citation>
    <scope>NUCLEOTIDE SEQUENCE [LARGE SCALE GENOMIC DNA]</scope>
    <source>
        <tissue evidence="2">Muscle</tissue>
    </source>
</reference>
<keyword evidence="3" id="KW-1185">Reference proteome</keyword>
<feature type="region of interest" description="Disordered" evidence="1">
    <location>
        <begin position="1"/>
        <end position="37"/>
    </location>
</feature>
<dbReference type="AlphaFoldDB" id="A0A4Z2H5S6"/>
<evidence type="ECO:0000256" key="1">
    <source>
        <dbReference type="SAM" id="MobiDB-lite"/>
    </source>
</evidence>
<gene>
    <name evidence="2" type="ORF">EYF80_029627</name>
</gene>